<dbReference type="InterPro" id="IPR015940">
    <property type="entry name" value="UBA"/>
</dbReference>
<dbReference type="KEGG" id="bspl:114862366"/>
<dbReference type="GO" id="GO:0006511">
    <property type="term" value="P:ubiquitin-dependent protein catabolic process"/>
    <property type="evidence" value="ECO:0007669"/>
    <property type="project" value="TreeGrafter"/>
</dbReference>
<dbReference type="PROSITE" id="PS50030">
    <property type="entry name" value="UBA"/>
    <property type="match status" value="1"/>
</dbReference>
<feature type="region of interest" description="Disordered" evidence="1">
    <location>
        <begin position="1"/>
        <end position="32"/>
    </location>
</feature>
<feature type="region of interest" description="Disordered" evidence="1">
    <location>
        <begin position="398"/>
        <end position="423"/>
    </location>
</feature>
<reference evidence="5" key="1">
    <citation type="submission" date="2025-08" db="UniProtKB">
        <authorList>
            <consortium name="RefSeq"/>
        </authorList>
    </citation>
    <scope>IDENTIFICATION</scope>
</reference>
<dbReference type="InterPro" id="IPR015496">
    <property type="entry name" value="Ubiquilin"/>
</dbReference>
<dbReference type="SUPFAM" id="SSF54236">
    <property type="entry name" value="Ubiquitin-like"/>
    <property type="match status" value="1"/>
</dbReference>
<keyword evidence="4" id="KW-1185">Reference proteome</keyword>
<dbReference type="OrthoDB" id="9450922at2759"/>
<dbReference type="GO" id="GO:0031593">
    <property type="term" value="F:polyubiquitin modification-dependent protein binding"/>
    <property type="evidence" value="ECO:0007669"/>
    <property type="project" value="TreeGrafter"/>
</dbReference>
<dbReference type="Pfam" id="PF00240">
    <property type="entry name" value="ubiquitin"/>
    <property type="match status" value="1"/>
</dbReference>
<feature type="region of interest" description="Disordered" evidence="1">
    <location>
        <begin position="223"/>
        <end position="283"/>
    </location>
</feature>
<proteinExistence type="predicted"/>
<name>A0A8M1HIB7_BETSP</name>
<dbReference type="AlphaFoldDB" id="A0A8M1HIB7"/>
<dbReference type="PANTHER" id="PTHR10677">
    <property type="entry name" value="UBIQUILIN"/>
    <property type="match status" value="1"/>
</dbReference>
<dbReference type="Pfam" id="PF23195">
    <property type="entry name" value="UBQLN1"/>
    <property type="match status" value="1"/>
</dbReference>
<feature type="compositionally biased region" description="Polar residues" evidence="1">
    <location>
        <begin position="406"/>
        <end position="419"/>
    </location>
</feature>
<dbReference type="SUPFAM" id="SSF46934">
    <property type="entry name" value="UBA-like"/>
    <property type="match status" value="1"/>
</dbReference>
<dbReference type="GO" id="GO:0005829">
    <property type="term" value="C:cytosol"/>
    <property type="evidence" value="ECO:0007669"/>
    <property type="project" value="TreeGrafter"/>
</dbReference>
<organism evidence="4 5">
    <name type="scientific">Betta splendens</name>
    <name type="common">Siamese fighting fish</name>
    <dbReference type="NCBI Taxonomy" id="158456"/>
    <lineage>
        <taxon>Eukaryota</taxon>
        <taxon>Metazoa</taxon>
        <taxon>Chordata</taxon>
        <taxon>Craniata</taxon>
        <taxon>Vertebrata</taxon>
        <taxon>Euteleostomi</taxon>
        <taxon>Actinopterygii</taxon>
        <taxon>Neopterygii</taxon>
        <taxon>Teleostei</taxon>
        <taxon>Neoteleostei</taxon>
        <taxon>Acanthomorphata</taxon>
        <taxon>Anabantaria</taxon>
        <taxon>Anabantiformes</taxon>
        <taxon>Anabantoidei</taxon>
        <taxon>Osphronemidae</taxon>
        <taxon>Betta</taxon>
    </lineage>
</organism>
<feature type="domain" description="Ubiquitin-like" evidence="3">
    <location>
        <begin position="21"/>
        <end position="95"/>
    </location>
</feature>
<evidence type="ECO:0000259" key="2">
    <source>
        <dbReference type="PROSITE" id="PS50030"/>
    </source>
</evidence>
<protein>
    <submittedName>
        <fullName evidence="5">Ubiquilin-1-like</fullName>
    </submittedName>
</protein>
<dbReference type="SMART" id="SM00727">
    <property type="entry name" value="STI1"/>
    <property type="match status" value="3"/>
</dbReference>
<dbReference type="Proteomes" id="UP000515150">
    <property type="component" value="Chromosome 9"/>
</dbReference>
<dbReference type="InterPro" id="IPR029071">
    <property type="entry name" value="Ubiquitin-like_domsf"/>
</dbReference>
<dbReference type="PANTHER" id="PTHR10677:SF21">
    <property type="entry name" value="UBIQUILIN-4"/>
    <property type="match status" value="1"/>
</dbReference>
<evidence type="ECO:0000313" key="4">
    <source>
        <dbReference type="Proteomes" id="UP000515150"/>
    </source>
</evidence>
<feature type="compositionally biased region" description="Basic and acidic residues" evidence="1">
    <location>
        <begin position="239"/>
        <end position="258"/>
    </location>
</feature>
<dbReference type="GeneID" id="114862366"/>
<feature type="domain" description="UBA" evidence="2">
    <location>
        <begin position="450"/>
        <end position="495"/>
    </location>
</feature>
<dbReference type="Gene3D" id="3.10.20.90">
    <property type="entry name" value="Phosphatidylinositol 3-kinase Catalytic Subunit, Chain A, domain 1"/>
    <property type="match status" value="1"/>
</dbReference>
<dbReference type="InterPro" id="IPR006636">
    <property type="entry name" value="STI1_HS-bd"/>
</dbReference>
<sequence length="495" mass="53105">MSGPVREEPGPPGRRRGSDTIRVAAKSPTDRRDFDVRGDCTVRQLKCGLSERLGVPAEQLVLIHSGRVLGESEVLSHLEAPDGTVSVCVIRSGSASETTPSALTHDAAAASPTSPLCLVDGLESLTSSGSGLFAALQRQMERQLLADPEMMRSVLGGRLAQSTLSSASPQLTRLLILSNPQIQHLLETNPVFGDMLNNTDVITQVLELIRNPDMIEEVLHNKNGALDDSQPVQDNNKPPTHDWEGLVKTEEDVQEHSFSRHHRDPLSELISTPRAEANPQPPAAGMQSLLEEVMASPGLMESLLSGPYVSSLLNCLSQNPDLAAQMLLSHPLISGNPPLQQQMRQHLPLFLQQMQNPELLSALLNPKTMEAVLQIQQGLQTLAAEAPGLIPMTGLTNTGTSVTTAPPLSSDSVPNSQSGDGPHVATVTEQQQKFVHQMLKALAATSDGVHSEEAGLHEELQQMSSVGFEDRDANLQALISSEGDLTTAVQRLLGL</sequence>
<dbReference type="RefSeq" id="XP_040928221.1">
    <property type="nucleotide sequence ID" value="XM_041072287.2"/>
</dbReference>
<evidence type="ECO:0000313" key="5">
    <source>
        <dbReference type="RefSeq" id="XP_040928221.1"/>
    </source>
</evidence>
<dbReference type="Gene3D" id="1.10.8.10">
    <property type="entry name" value="DNA helicase RuvA subunit, C-terminal domain"/>
    <property type="match status" value="1"/>
</dbReference>
<dbReference type="InterPro" id="IPR009060">
    <property type="entry name" value="UBA-like_sf"/>
</dbReference>
<accession>A0A8M1HIB7</accession>
<evidence type="ECO:0000259" key="3">
    <source>
        <dbReference type="PROSITE" id="PS50053"/>
    </source>
</evidence>
<dbReference type="SMART" id="SM00213">
    <property type="entry name" value="UBQ"/>
    <property type="match status" value="1"/>
</dbReference>
<dbReference type="PROSITE" id="PS50053">
    <property type="entry name" value="UBIQUITIN_2"/>
    <property type="match status" value="1"/>
</dbReference>
<dbReference type="InterPro" id="IPR000626">
    <property type="entry name" value="Ubiquitin-like_dom"/>
</dbReference>
<gene>
    <name evidence="5" type="primary">LOC114862366</name>
</gene>
<evidence type="ECO:0000256" key="1">
    <source>
        <dbReference type="SAM" id="MobiDB-lite"/>
    </source>
</evidence>